<keyword evidence="1" id="KW-0812">Transmembrane</keyword>
<name>A0A5D9BWH6_9SPHN</name>
<dbReference type="RefSeq" id="WP_149524190.1">
    <property type="nucleotide sequence ID" value="NZ_VTOU01000013.1"/>
</dbReference>
<comment type="caution">
    <text evidence="2">The sequence shown here is derived from an EMBL/GenBank/DDBJ whole genome shotgun (WGS) entry which is preliminary data.</text>
</comment>
<evidence type="ECO:0000313" key="3">
    <source>
        <dbReference type="Proteomes" id="UP000322077"/>
    </source>
</evidence>
<sequence>PVVWDFLGYHFPAGPLVVGILAVIITRCIVFLNTRGHRQLFLDLFVSALCALLTAIWVQGHDLDLLAAGVSGIGIASLGIGVISVAKSAFAGRFKAAIDAFISGVPRP</sequence>
<keyword evidence="3" id="KW-1185">Reference proteome</keyword>
<dbReference type="EMBL" id="VTOU01000013">
    <property type="protein sequence ID" value="TZG23734.1"/>
    <property type="molecule type" value="Genomic_DNA"/>
</dbReference>
<accession>A0A5D9BWH6</accession>
<feature type="non-terminal residue" evidence="2">
    <location>
        <position position="1"/>
    </location>
</feature>
<feature type="transmembrane region" description="Helical" evidence="1">
    <location>
        <begin position="65"/>
        <end position="86"/>
    </location>
</feature>
<proteinExistence type="predicted"/>
<evidence type="ECO:0000313" key="2">
    <source>
        <dbReference type="EMBL" id="TZG23734.1"/>
    </source>
</evidence>
<dbReference type="Proteomes" id="UP000322077">
    <property type="component" value="Unassembled WGS sequence"/>
</dbReference>
<keyword evidence="1" id="KW-0472">Membrane</keyword>
<reference evidence="2 3" key="1">
    <citation type="submission" date="2019-08" db="EMBL/GenBank/DDBJ databases">
        <authorList>
            <person name="Wang G."/>
            <person name="Xu Z."/>
        </authorList>
    </citation>
    <scope>NUCLEOTIDE SEQUENCE [LARGE SCALE GENOMIC DNA]</scope>
    <source>
        <strain evidence="2 3">ZX</strain>
    </source>
</reference>
<evidence type="ECO:0000256" key="1">
    <source>
        <dbReference type="SAM" id="Phobius"/>
    </source>
</evidence>
<keyword evidence="1" id="KW-1133">Transmembrane helix</keyword>
<protein>
    <submittedName>
        <fullName evidence="2">Uncharacterized protein</fullName>
    </submittedName>
</protein>
<organism evidence="2 3">
    <name type="scientific">Sphingomonas montanisoli</name>
    <dbReference type="NCBI Taxonomy" id="2606412"/>
    <lineage>
        <taxon>Bacteria</taxon>
        <taxon>Pseudomonadati</taxon>
        <taxon>Pseudomonadota</taxon>
        <taxon>Alphaproteobacteria</taxon>
        <taxon>Sphingomonadales</taxon>
        <taxon>Sphingomonadaceae</taxon>
        <taxon>Sphingomonas</taxon>
    </lineage>
</organism>
<feature type="transmembrane region" description="Helical" evidence="1">
    <location>
        <begin position="40"/>
        <end position="59"/>
    </location>
</feature>
<dbReference type="AlphaFoldDB" id="A0A5D9BWH6"/>
<gene>
    <name evidence="2" type="ORF">FYJ91_20500</name>
</gene>
<feature type="transmembrane region" description="Helical" evidence="1">
    <location>
        <begin position="12"/>
        <end position="33"/>
    </location>
</feature>